<evidence type="ECO:0000313" key="2">
    <source>
        <dbReference type="Proteomes" id="UP000324800"/>
    </source>
</evidence>
<accession>A0A5J4VAI2</accession>
<organism evidence="1 2">
    <name type="scientific">Streblomastix strix</name>
    <dbReference type="NCBI Taxonomy" id="222440"/>
    <lineage>
        <taxon>Eukaryota</taxon>
        <taxon>Metamonada</taxon>
        <taxon>Preaxostyla</taxon>
        <taxon>Oxymonadida</taxon>
        <taxon>Streblomastigidae</taxon>
        <taxon>Streblomastix</taxon>
    </lineage>
</organism>
<gene>
    <name evidence="1" type="ORF">EZS28_024863</name>
</gene>
<reference evidence="1 2" key="1">
    <citation type="submission" date="2019-03" db="EMBL/GenBank/DDBJ databases">
        <title>Single cell metagenomics reveals metabolic interactions within the superorganism composed of flagellate Streblomastix strix and complex community of Bacteroidetes bacteria on its surface.</title>
        <authorList>
            <person name="Treitli S.C."/>
            <person name="Kolisko M."/>
            <person name="Husnik F."/>
            <person name="Keeling P."/>
            <person name="Hampl V."/>
        </authorList>
    </citation>
    <scope>NUCLEOTIDE SEQUENCE [LARGE SCALE GENOMIC DNA]</scope>
    <source>
        <strain evidence="1">ST1C</strain>
    </source>
</reference>
<comment type="caution">
    <text evidence="1">The sequence shown here is derived from an EMBL/GenBank/DDBJ whole genome shotgun (WGS) entry which is preliminary data.</text>
</comment>
<evidence type="ECO:0000313" key="1">
    <source>
        <dbReference type="EMBL" id="KAA6379608.1"/>
    </source>
</evidence>
<proteinExistence type="predicted"/>
<dbReference type="OrthoDB" id="2104158at2759"/>
<sequence length="348" mass="38302">MCDWMSNSRRELLTTNKRRKKAKSISEKMILYKDAPMAPLLISRTDTTITLLPVDPAQDPEVFQRKKYNNNNSTTNSISSEYTSNQVIIPSQVPVFRLVIFGKKSDSATGLTINSTMLNGTCIPVTPYEPNTITGLQPNQQYIFGLARIDYNGMFISYTVATSILEDSQQQGNSSAKSLVVQMEEVEIFFESKTVQIVKYYPLPVVSPLSQFATSARRCGKLVGKAERFRVMHSVSVGDSPDLARLECIGPDERNTQVTVYLMKIITYRHKLDFELCSTLPKGSVAGAGECGAVIGMFDGKRSIQGIQSRSGMQTLSGQDAGGLEETEAKLLSEAGMCVGASIDETLR</sequence>
<dbReference type="AlphaFoldDB" id="A0A5J4VAI2"/>
<protein>
    <submittedName>
        <fullName evidence="1">Uncharacterized protein</fullName>
    </submittedName>
</protein>
<dbReference type="EMBL" id="SNRW01008384">
    <property type="protein sequence ID" value="KAA6379608.1"/>
    <property type="molecule type" value="Genomic_DNA"/>
</dbReference>
<dbReference type="Proteomes" id="UP000324800">
    <property type="component" value="Unassembled WGS sequence"/>
</dbReference>
<name>A0A5J4VAI2_9EUKA</name>